<gene>
    <name evidence="2" type="ORF">MUK42_18581</name>
</gene>
<keyword evidence="3" id="KW-1185">Reference proteome</keyword>
<dbReference type="Proteomes" id="UP001055439">
    <property type="component" value="Chromosome 10"/>
</dbReference>
<sequence>MIRAGDSCRLSATKSLKGGFMLKADARESTPERALSLPLHDLHILSSKRTRSFCSTLPLLWLEEMWPPPSTDEDMIAGSEIYGRPLHRRSKPVGAPTGASARHTSPSAVPFSWEQLPGIPKTQIAIDARSPDPLLPLPPPLRSATAGRRKKRAIAGPRPAPDPFAAALAVCAKAPRGSTIGELLAASGSAAGRHRKGPAASAWSISDRLGLLGLYTSCKATCAVADSSVYVPRSASYRPLSRRSA</sequence>
<dbReference type="AlphaFoldDB" id="A0A9E7EP58"/>
<dbReference type="InterPro" id="IPR007789">
    <property type="entry name" value="DUF688"/>
</dbReference>
<evidence type="ECO:0000256" key="1">
    <source>
        <dbReference type="SAM" id="MobiDB-lite"/>
    </source>
</evidence>
<organism evidence="2 3">
    <name type="scientific">Musa troglodytarum</name>
    <name type="common">fe'i banana</name>
    <dbReference type="NCBI Taxonomy" id="320322"/>
    <lineage>
        <taxon>Eukaryota</taxon>
        <taxon>Viridiplantae</taxon>
        <taxon>Streptophyta</taxon>
        <taxon>Embryophyta</taxon>
        <taxon>Tracheophyta</taxon>
        <taxon>Spermatophyta</taxon>
        <taxon>Magnoliopsida</taxon>
        <taxon>Liliopsida</taxon>
        <taxon>Zingiberales</taxon>
        <taxon>Musaceae</taxon>
        <taxon>Musa</taxon>
    </lineage>
</organism>
<dbReference type="OrthoDB" id="1925896at2759"/>
<proteinExistence type="predicted"/>
<evidence type="ECO:0000313" key="3">
    <source>
        <dbReference type="Proteomes" id="UP001055439"/>
    </source>
</evidence>
<dbReference type="Pfam" id="PF05097">
    <property type="entry name" value="DUF688"/>
    <property type="match status" value="1"/>
</dbReference>
<dbReference type="EMBL" id="CP097503">
    <property type="protein sequence ID" value="URD80180.1"/>
    <property type="molecule type" value="Genomic_DNA"/>
</dbReference>
<accession>A0A9E7EP58</accession>
<dbReference type="PANTHER" id="PTHR33696:SF1">
    <property type="entry name" value="T22J18.15"/>
    <property type="match status" value="1"/>
</dbReference>
<name>A0A9E7EP58_9LILI</name>
<evidence type="ECO:0000313" key="2">
    <source>
        <dbReference type="EMBL" id="URD80180.1"/>
    </source>
</evidence>
<dbReference type="PANTHER" id="PTHR33696">
    <property type="entry name" value="T22J18.15-RELATED"/>
    <property type="match status" value="1"/>
</dbReference>
<reference evidence="2" key="1">
    <citation type="submission" date="2022-05" db="EMBL/GenBank/DDBJ databases">
        <title>The Musa troglodytarum L. genome provides insights into the mechanism of non-climacteric behaviour and enrichment of carotenoids.</title>
        <authorList>
            <person name="Wang J."/>
        </authorList>
    </citation>
    <scope>NUCLEOTIDE SEQUENCE</scope>
    <source>
        <tissue evidence="2">Leaf</tissue>
    </source>
</reference>
<feature type="region of interest" description="Disordered" evidence="1">
    <location>
        <begin position="87"/>
        <end position="113"/>
    </location>
</feature>
<protein>
    <submittedName>
        <fullName evidence="2">Uncharacterized protein</fullName>
    </submittedName>
</protein>